<feature type="transmembrane region" description="Helical" evidence="1">
    <location>
        <begin position="12"/>
        <end position="34"/>
    </location>
</feature>
<name>A0ABT6XQW7_9FLAO</name>
<keyword evidence="3" id="KW-1185">Reference proteome</keyword>
<dbReference type="Proteomes" id="UP001230035">
    <property type="component" value="Unassembled WGS sequence"/>
</dbReference>
<keyword evidence="1" id="KW-0472">Membrane</keyword>
<keyword evidence="1" id="KW-0812">Transmembrane</keyword>
<feature type="transmembrane region" description="Helical" evidence="1">
    <location>
        <begin position="82"/>
        <end position="105"/>
    </location>
</feature>
<comment type="caution">
    <text evidence="2">The sequence shown here is derived from an EMBL/GenBank/DDBJ whole genome shotgun (WGS) entry which is preliminary data.</text>
</comment>
<evidence type="ECO:0000256" key="1">
    <source>
        <dbReference type="SAM" id="Phobius"/>
    </source>
</evidence>
<reference evidence="2 3" key="1">
    <citation type="submission" date="2023-05" db="EMBL/GenBank/DDBJ databases">
        <title>Flavobacterium sedimenti sp. nov., isolated from the sediment.</title>
        <authorList>
            <person name="Wu N."/>
        </authorList>
    </citation>
    <scope>NUCLEOTIDE SEQUENCE [LARGE SCALE GENOMIC DNA]</scope>
    <source>
        <strain evidence="2 3">YZ-48</strain>
    </source>
</reference>
<feature type="transmembrane region" description="Helical" evidence="1">
    <location>
        <begin position="151"/>
        <end position="171"/>
    </location>
</feature>
<evidence type="ECO:0000313" key="3">
    <source>
        <dbReference type="Proteomes" id="UP001230035"/>
    </source>
</evidence>
<proteinExistence type="predicted"/>
<dbReference type="Pfam" id="PF13858">
    <property type="entry name" value="DUF4199"/>
    <property type="match status" value="1"/>
</dbReference>
<gene>
    <name evidence="2" type="ORF">QHT84_08310</name>
</gene>
<protein>
    <submittedName>
        <fullName evidence="2">DUF4199 domain-containing protein</fullName>
    </submittedName>
</protein>
<sequence length="179" mass="20055">METKTTPGKSSIQFGILFGVIMILELVISYVLNIGTENKAFGVVLNLLNYLVFPFIFIYLGCNNYKTKLNDGFISFGECIKIGLSIAFVASFLYGVFYIVFNMIFPEFLPDMIEKIKDITQKENPNMTQEQLDLSMAIVQKVMNPYITAPLGIAINCFVALLHSLVIGAIVKKERPATF</sequence>
<evidence type="ECO:0000313" key="2">
    <source>
        <dbReference type="EMBL" id="MDI9257418.1"/>
    </source>
</evidence>
<dbReference type="EMBL" id="JASGBP010000004">
    <property type="protein sequence ID" value="MDI9257418.1"/>
    <property type="molecule type" value="Genomic_DNA"/>
</dbReference>
<accession>A0ABT6XQW7</accession>
<dbReference type="InterPro" id="IPR025250">
    <property type="entry name" value="DUF4199"/>
</dbReference>
<organism evidence="2 3">
    <name type="scientific">Flavobacterium sedimenticola</name>
    <dbReference type="NCBI Taxonomy" id="3043286"/>
    <lineage>
        <taxon>Bacteria</taxon>
        <taxon>Pseudomonadati</taxon>
        <taxon>Bacteroidota</taxon>
        <taxon>Flavobacteriia</taxon>
        <taxon>Flavobacteriales</taxon>
        <taxon>Flavobacteriaceae</taxon>
        <taxon>Flavobacterium</taxon>
    </lineage>
</organism>
<dbReference type="RefSeq" id="WP_283239097.1">
    <property type="nucleotide sequence ID" value="NZ_JASGBP010000004.1"/>
</dbReference>
<keyword evidence="1" id="KW-1133">Transmembrane helix</keyword>
<feature type="transmembrane region" description="Helical" evidence="1">
    <location>
        <begin position="40"/>
        <end position="61"/>
    </location>
</feature>